<proteinExistence type="predicted"/>
<evidence type="ECO:0000313" key="1">
    <source>
        <dbReference type="EMBL" id="LAA24616.1"/>
    </source>
</evidence>
<protein>
    <submittedName>
        <fullName evidence="1">Uncharacterized protein</fullName>
    </submittedName>
</protein>
<accession>A0A2H6N4T3</accession>
<organism evidence="1">
    <name type="scientific">Micrurus carvalhoi</name>
    <dbReference type="NCBI Taxonomy" id="3147026"/>
    <lineage>
        <taxon>Eukaryota</taxon>
        <taxon>Metazoa</taxon>
        <taxon>Chordata</taxon>
        <taxon>Craniata</taxon>
        <taxon>Vertebrata</taxon>
        <taxon>Euteleostomi</taxon>
        <taxon>Lepidosauria</taxon>
        <taxon>Squamata</taxon>
        <taxon>Bifurcata</taxon>
        <taxon>Unidentata</taxon>
        <taxon>Episquamata</taxon>
        <taxon>Toxicofera</taxon>
        <taxon>Serpentes</taxon>
        <taxon>Colubroidea</taxon>
        <taxon>Elapidae</taxon>
        <taxon>Elapinae</taxon>
        <taxon>Micrurus</taxon>
    </lineage>
</organism>
<reference evidence="1" key="1">
    <citation type="submission" date="2017-07" db="EMBL/GenBank/DDBJ databases">
        <authorList>
            <person name="Mikheyev A."/>
            <person name="Grau M."/>
        </authorList>
    </citation>
    <scope>NUCLEOTIDE SEQUENCE</scope>
    <source>
        <tissue evidence="1">Venom_gland</tissue>
    </source>
</reference>
<reference evidence="1" key="2">
    <citation type="submission" date="2017-12" db="EMBL/GenBank/DDBJ databases">
        <title>Coralsnake Venomics: Analyses of Venom Gland Transcriptomes and Proteomes of Six Brazilian Taxa.</title>
        <authorList>
            <person name="Aird S.D."/>
            <person name="Jorge da Silva N."/>
            <person name="Qiu L."/>
            <person name="Villar-Briones A."/>
            <person name="Aparecida-Saddi V."/>
            <person name="Campos-Telles M.P."/>
            <person name="Grau M."/>
            <person name="Mikheyev A.S."/>
        </authorList>
    </citation>
    <scope>NUCLEOTIDE SEQUENCE</scope>
    <source>
        <tissue evidence="1">Venom_gland</tissue>
    </source>
</reference>
<dbReference type="EMBL" id="IACI01041247">
    <property type="protein sequence ID" value="LAA24616.1"/>
    <property type="molecule type" value="Transcribed_RNA"/>
</dbReference>
<dbReference type="AlphaFoldDB" id="A0A2H6N4T3"/>
<sequence>MVDFQHFQDFSSLQVVFFPPFNSTPPTPVAFLYIFGFFNKGFQLDYLGEPHFCMSALYSSDFPVLKSGGQQSRRQKLHMLEFHNQYKKKTPPKSLFEEFHNFLKRKCPVISADGKSGMELNCSHQLFWIFLYAIRSDLCL</sequence>
<name>A0A2H6N4T3_9SAUR</name>